<proteinExistence type="predicted"/>
<keyword evidence="2" id="KW-1185">Reference proteome</keyword>
<evidence type="ECO:0000313" key="1">
    <source>
        <dbReference type="EMBL" id="CAJ1971365.1"/>
    </source>
</evidence>
<dbReference type="EMBL" id="OY731405">
    <property type="protein sequence ID" value="CAJ1971365.1"/>
    <property type="molecule type" value="Genomic_DNA"/>
</dbReference>
<name>A0AA86W021_9FABA</name>
<dbReference type="AlphaFoldDB" id="A0AA86W021"/>
<organism evidence="1 2">
    <name type="scientific">Sphenostylis stenocarpa</name>
    <dbReference type="NCBI Taxonomy" id="92480"/>
    <lineage>
        <taxon>Eukaryota</taxon>
        <taxon>Viridiplantae</taxon>
        <taxon>Streptophyta</taxon>
        <taxon>Embryophyta</taxon>
        <taxon>Tracheophyta</taxon>
        <taxon>Spermatophyta</taxon>
        <taxon>Magnoliopsida</taxon>
        <taxon>eudicotyledons</taxon>
        <taxon>Gunneridae</taxon>
        <taxon>Pentapetalae</taxon>
        <taxon>rosids</taxon>
        <taxon>fabids</taxon>
        <taxon>Fabales</taxon>
        <taxon>Fabaceae</taxon>
        <taxon>Papilionoideae</taxon>
        <taxon>50 kb inversion clade</taxon>
        <taxon>NPAAA clade</taxon>
        <taxon>indigoferoid/millettioid clade</taxon>
        <taxon>Phaseoleae</taxon>
        <taxon>Sphenostylis</taxon>
    </lineage>
</organism>
<reference evidence="1" key="1">
    <citation type="submission" date="2023-10" db="EMBL/GenBank/DDBJ databases">
        <authorList>
            <person name="Domelevo Entfellner J.-B."/>
        </authorList>
    </citation>
    <scope>NUCLEOTIDE SEQUENCE</scope>
</reference>
<sequence length="50" mass="5888">MSKGELKGSFNIELSAVLTNLRRNFSQITWFVERWLFERIPCEPALFIKA</sequence>
<evidence type="ECO:0000313" key="2">
    <source>
        <dbReference type="Proteomes" id="UP001189624"/>
    </source>
</evidence>
<dbReference type="Gramene" id="rna-AYBTSS11_LOCUS23366">
    <property type="protein sequence ID" value="CAJ1971365.1"/>
    <property type="gene ID" value="gene-AYBTSS11_LOCUS23366"/>
</dbReference>
<dbReference type="Proteomes" id="UP001189624">
    <property type="component" value="Chromosome 8"/>
</dbReference>
<gene>
    <name evidence="1" type="ORF">AYBTSS11_LOCUS23366</name>
</gene>
<protein>
    <submittedName>
        <fullName evidence="1">Uncharacterized protein</fullName>
    </submittedName>
</protein>
<accession>A0AA86W021</accession>